<reference evidence="1" key="1">
    <citation type="journal article" date="2023" name="Mol. Biol. Evol.">
        <title>Third-Generation Sequencing Reveals the Adaptive Role of the Epigenome in Three Deep-Sea Polychaetes.</title>
        <authorList>
            <person name="Perez M."/>
            <person name="Aroh O."/>
            <person name="Sun Y."/>
            <person name="Lan Y."/>
            <person name="Juniper S.K."/>
            <person name="Young C.R."/>
            <person name="Angers B."/>
            <person name="Qian P.Y."/>
        </authorList>
    </citation>
    <scope>NUCLEOTIDE SEQUENCE</scope>
    <source>
        <strain evidence="1">R07B-5</strain>
    </source>
</reference>
<dbReference type="InterPro" id="IPR057435">
    <property type="entry name" value="Lips"/>
</dbReference>
<gene>
    <name evidence="1" type="ORF">NP493_1211g00011</name>
</gene>
<dbReference type="Pfam" id="PF25228">
    <property type="entry name" value="Lips"/>
    <property type="match status" value="1"/>
</dbReference>
<keyword evidence="2" id="KW-1185">Reference proteome</keyword>
<dbReference type="PANTHER" id="PTHR37686">
    <property type="entry name" value="LD36006P"/>
    <property type="match status" value="1"/>
</dbReference>
<name>A0AAD9KD42_RIDPI</name>
<proteinExistence type="predicted"/>
<accession>A0AAD9KD42</accession>
<dbReference type="EMBL" id="JAODUO010001211">
    <property type="protein sequence ID" value="KAK2168860.1"/>
    <property type="molecule type" value="Genomic_DNA"/>
</dbReference>
<comment type="caution">
    <text evidence="1">The sequence shown here is derived from an EMBL/GenBank/DDBJ whole genome shotgun (WGS) entry which is preliminary data.</text>
</comment>
<dbReference type="Proteomes" id="UP001209878">
    <property type="component" value="Unassembled WGS sequence"/>
</dbReference>
<dbReference type="AlphaFoldDB" id="A0AAD9KD42"/>
<evidence type="ECO:0000313" key="2">
    <source>
        <dbReference type="Proteomes" id="UP001209878"/>
    </source>
</evidence>
<protein>
    <submittedName>
        <fullName evidence="1">Uncharacterized protein</fullName>
    </submittedName>
</protein>
<sequence>MVDVMQQIKQLCEKLLFHWKTFPIILPTSITEKRDGIEVAVTFKDLFISPTFDELEEVALDEDGKSKLLSSKQLKSVQEMESLTSIVSISLVRSIRGASVNCYRREQSELMKLC</sequence>
<organism evidence="1 2">
    <name type="scientific">Ridgeia piscesae</name>
    <name type="common">Tubeworm</name>
    <dbReference type="NCBI Taxonomy" id="27915"/>
    <lineage>
        <taxon>Eukaryota</taxon>
        <taxon>Metazoa</taxon>
        <taxon>Spiralia</taxon>
        <taxon>Lophotrochozoa</taxon>
        <taxon>Annelida</taxon>
        <taxon>Polychaeta</taxon>
        <taxon>Sedentaria</taxon>
        <taxon>Canalipalpata</taxon>
        <taxon>Sabellida</taxon>
        <taxon>Siboglinidae</taxon>
        <taxon>Ridgeia</taxon>
    </lineage>
</organism>
<dbReference type="PANTHER" id="PTHR37686:SF1">
    <property type="entry name" value="LD36006P"/>
    <property type="match status" value="1"/>
</dbReference>
<evidence type="ECO:0000313" key="1">
    <source>
        <dbReference type="EMBL" id="KAK2168860.1"/>
    </source>
</evidence>